<evidence type="ECO:0000256" key="4">
    <source>
        <dbReference type="ARBA" id="ARBA00038398"/>
    </source>
</evidence>
<evidence type="ECO:0000256" key="2">
    <source>
        <dbReference type="ARBA" id="ARBA00022576"/>
    </source>
</evidence>
<dbReference type="EMBL" id="QKYN01000137">
    <property type="protein sequence ID" value="RAG81811.1"/>
    <property type="molecule type" value="Genomic_DNA"/>
</dbReference>
<protein>
    <recommendedName>
        <fullName evidence="7">DegT/DnrJ/EryC1/StrS aminotransferase family protein</fullName>
    </recommendedName>
</protein>
<dbReference type="RefSeq" id="WP_111506544.1">
    <property type="nucleotide sequence ID" value="NZ_QKYN01000137.1"/>
</dbReference>
<evidence type="ECO:0000313" key="5">
    <source>
        <dbReference type="EMBL" id="RAG81811.1"/>
    </source>
</evidence>
<evidence type="ECO:0008006" key="7">
    <source>
        <dbReference type="Google" id="ProtNLM"/>
    </source>
</evidence>
<dbReference type="PANTHER" id="PTHR30244">
    <property type="entry name" value="TRANSAMINASE"/>
    <property type="match status" value="1"/>
</dbReference>
<gene>
    <name evidence="5" type="ORF">DN069_30910</name>
</gene>
<dbReference type="Proteomes" id="UP000248889">
    <property type="component" value="Unassembled WGS sequence"/>
</dbReference>
<evidence type="ECO:0000313" key="6">
    <source>
        <dbReference type="Proteomes" id="UP000248889"/>
    </source>
</evidence>
<dbReference type="OrthoDB" id="9804264at2"/>
<name>A0A2X0IEF3_9ACTN</name>
<dbReference type="GO" id="GO:0008483">
    <property type="term" value="F:transaminase activity"/>
    <property type="evidence" value="ECO:0007669"/>
    <property type="project" value="UniProtKB-KW"/>
</dbReference>
<sequence>MPAYADPAEATTPPKALQDWLGYDRMLLLDSGSAALSLILDALTASCPEGGRGSAVGVPGLGCWTLTSAVEAVGARPVFYDVDRRGEPIEPAGGSPSVLIQPWGGTVGAHHFAPELRAAFAPRVLDCTLSIFGAPAASRATDGFTAAVISLGQAKPLGLPGGGGLLLVDDGDLFDELRGILRHHYENLTWTRRARRYTSSDRLASALELQVSWLKEQHGSKVEEAQRLREHVASATALEPLAPPRAVDTPGITVVVPFLLPADYPVSARDLHRVAMAERIPLITHPVTPPYLEPAGADLSGDCPVAEDMARRLVFLPSSLAELGSLDALSRLLDSAAAQAPAFRYPYVVPGAAKQEAPADLRGPGIIGRQLNGGFVFAHQPSRRRYRVSAAVATDLMERLG</sequence>
<dbReference type="InterPro" id="IPR015421">
    <property type="entry name" value="PyrdxlP-dep_Trfase_major"/>
</dbReference>
<keyword evidence="6" id="KW-1185">Reference proteome</keyword>
<comment type="caution">
    <text evidence="5">The sequence shown here is derived from an EMBL/GenBank/DDBJ whole genome shotgun (WGS) entry which is preliminary data.</text>
</comment>
<dbReference type="SUPFAM" id="SSF53383">
    <property type="entry name" value="PLP-dependent transferases"/>
    <property type="match status" value="1"/>
</dbReference>
<keyword evidence="2" id="KW-0808">Transferase</keyword>
<dbReference type="GO" id="GO:0000271">
    <property type="term" value="P:polysaccharide biosynthetic process"/>
    <property type="evidence" value="ECO:0007669"/>
    <property type="project" value="TreeGrafter"/>
</dbReference>
<organism evidence="5 6">
    <name type="scientific">Streptacidiphilus pinicola</name>
    <dbReference type="NCBI Taxonomy" id="2219663"/>
    <lineage>
        <taxon>Bacteria</taxon>
        <taxon>Bacillati</taxon>
        <taxon>Actinomycetota</taxon>
        <taxon>Actinomycetes</taxon>
        <taxon>Kitasatosporales</taxon>
        <taxon>Streptomycetaceae</taxon>
        <taxon>Streptacidiphilus</taxon>
    </lineage>
</organism>
<dbReference type="InterPro" id="IPR000653">
    <property type="entry name" value="DegT/StrS_aminotransferase"/>
</dbReference>
<comment type="similarity">
    <text evidence="4">Belongs to the DegT/DnrJ/EryC1 family. L-glutamine:2-deoxy-scyllo-inosose/scyllo-inosose aminotransferase subfamily.</text>
</comment>
<dbReference type="InterPro" id="IPR015424">
    <property type="entry name" value="PyrdxlP-dep_Trfase"/>
</dbReference>
<reference evidence="5 6" key="1">
    <citation type="submission" date="2018-06" db="EMBL/GenBank/DDBJ databases">
        <title>Streptacidiphilus pinicola sp. nov., isolated from pine grove soil.</title>
        <authorList>
            <person name="Roh S.G."/>
            <person name="Park S."/>
            <person name="Kim M.-K."/>
            <person name="Yun B.-R."/>
            <person name="Park J."/>
            <person name="Kim M.J."/>
            <person name="Kim Y.S."/>
            <person name="Kim S.B."/>
        </authorList>
    </citation>
    <scope>NUCLEOTIDE SEQUENCE [LARGE SCALE GENOMIC DNA]</scope>
    <source>
        <strain evidence="5 6">MMS16-CNU450</strain>
    </source>
</reference>
<dbReference type="PANTHER" id="PTHR30244:SF34">
    <property type="entry name" value="DTDP-4-AMINO-4,6-DIDEOXYGALACTOSE TRANSAMINASE"/>
    <property type="match status" value="1"/>
</dbReference>
<accession>A0A2X0IEF3</accession>
<dbReference type="AlphaFoldDB" id="A0A2X0IEF3"/>
<proteinExistence type="inferred from homology"/>
<evidence type="ECO:0000256" key="3">
    <source>
        <dbReference type="ARBA" id="ARBA00022898"/>
    </source>
</evidence>
<keyword evidence="3" id="KW-0663">Pyridoxal phosphate</keyword>
<dbReference type="GO" id="GO:0030170">
    <property type="term" value="F:pyridoxal phosphate binding"/>
    <property type="evidence" value="ECO:0007669"/>
    <property type="project" value="TreeGrafter"/>
</dbReference>
<dbReference type="Gene3D" id="3.40.640.10">
    <property type="entry name" value="Type I PLP-dependent aspartate aminotransferase-like (Major domain)"/>
    <property type="match status" value="2"/>
</dbReference>
<comment type="cofactor">
    <cofactor evidence="1">
        <name>pyridoxal 5'-phosphate</name>
        <dbReference type="ChEBI" id="CHEBI:597326"/>
    </cofactor>
</comment>
<keyword evidence="2" id="KW-0032">Aminotransferase</keyword>
<evidence type="ECO:0000256" key="1">
    <source>
        <dbReference type="ARBA" id="ARBA00001933"/>
    </source>
</evidence>